<dbReference type="PANTHER" id="PTHR43720:SF2">
    <property type="entry name" value="2-AMINOMUCONIC SEMIALDEHYDE DEHYDROGENASE"/>
    <property type="match status" value="1"/>
</dbReference>
<dbReference type="Gene3D" id="3.40.309.10">
    <property type="entry name" value="Aldehyde Dehydrogenase, Chain A, domain 2"/>
    <property type="match status" value="1"/>
</dbReference>
<dbReference type="FunFam" id="3.40.605.10:FF:000007">
    <property type="entry name" value="NAD/NADP-dependent betaine aldehyde dehydrogenase"/>
    <property type="match status" value="1"/>
</dbReference>
<proteinExistence type="inferred from homology"/>
<reference evidence="6" key="1">
    <citation type="submission" date="2025-08" db="UniProtKB">
        <authorList>
            <consortium name="RefSeq"/>
        </authorList>
    </citation>
    <scope>IDENTIFICATION</scope>
    <source>
        <tissue evidence="6">Tentacle</tissue>
    </source>
</reference>
<evidence type="ECO:0000256" key="2">
    <source>
        <dbReference type="ARBA" id="ARBA00023002"/>
    </source>
</evidence>
<name>A0A6P8IC17_ACTTE</name>
<accession>A0A6P8IC17</accession>
<evidence type="ECO:0000259" key="4">
    <source>
        <dbReference type="Pfam" id="PF00171"/>
    </source>
</evidence>
<dbReference type="OrthoDB" id="310895at2759"/>
<evidence type="ECO:0000313" key="5">
    <source>
        <dbReference type="Proteomes" id="UP000515163"/>
    </source>
</evidence>
<dbReference type="InterPro" id="IPR016162">
    <property type="entry name" value="Ald_DH_N"/>
</dbReference>
<evidence type="ECO:0000256" key="3">
    <source>
        <dbReference type="ARBA" id="ARBA00023027"/>
    </source>
</evidence>
<keyword evidence="3" id="KW-0520">NAD</keyword>
<dbReference type="GeneID" id="116300270"/>
<dbReference type="InParanoid" id="A0A6P8IC17"/>
<dbReference type="Gene3D" id="3.40.605.10">
    <property type="entry name" value="Aldehyde Dehydrogenase, Chain A, domain 1"/>
    <property type="match status" value="2"/>
</dbReference>
<dbReference type="AlphaFoldDB" id="A0A6P8IC17"/>
<dbReference type="InterPro" id="IPR016161">
    <property type="entry name" value="Ald_DH/histidinol_DH"/>
</dbReference>
<dbReference type="Proteomes" id="UP000515163">
    <property type="component" value="Unplaced"/>
</dbReference>
<evidence type="ECO:0000313" key="6">
    <source>
        <dbReference type="RefSeq" id="XP_031564966.1"/>
    </source>
</evidence>
<feature type="domain" description="Aldehyde dehydrogenase" evidence="4">
    <location>
        <begin position="311"/>
        <end position="470"/>
    </location>
</feature>
<gene>
    <name evidence="6" type="primary">LOC116300270</name>
</gene>
<dbReference type="GO" id="GO:0006598">
    <property type="term" value="P:polyamine catabolic process"/>
    <property type="evidence" value="ECO:0007669"/>
    <property type="project" value="TreeGrafter"/>
</dbReference>
<dbReference type="SUPFAM" id="SSF53720">
    <property type="entry name" value="ALDH-like"/>
    <property type="match status" value="1"/>
</dbReference>
<dbReference type="Pfam" id="PF00171">
    <property type="entry name" value="Aldedh"/>
    <property type="match status" value="2"/>
</dbReference>
<keyword evidence="2" id="KW-0560">Oxidoreductase</keyword>
<dbReference type="InterPro" id="IPR016163">
    <property type="entry name" value="Ald_DH_C"/>
</dbReference>
<dbReference type="PANTHER" id="PTHR43720">
    <property type="entry name" value="2-AMINOMUCONIC SEMIALDEHYDE DEHYDROGENASE"/>
    <property type="match status" value="1"/>
</dbReference>
<feature type="domain" description="Aldehyde dehydrogenase" evidence="4">
    <location>
        <begin position="24"/>
        <end position="287"/>
    </location>
</feature>
<dbReference type="GO" id="GO:0004029">
    <property type="term" value="F:aldehyde dehydrogenase (NAD+) activity"/>
    <property type="evidence" value="ECO:0007669"/>
    <property type="project" value="TreeGrafter"/>
</dbReference>
<dbReference type="InterPro" id="IPR015590">
    <property type="entry name" value="Aldehyde_DH_dom"/>
</dbReference>
<comment type="similarity">
    <text evidence="1">Belongs to the aldehyde dehydrogenase family.</text>
</comment>
<evidence type="ECO:0000256" key="1">
    <source>
        <dbReference type="ARBA" id="ARBA00009986"/>
    </source>
</evidence>
<dbReference type="RefSeq" id="XP_031564966.1">
    <property type="nucleotide sequence ID" value="XM_031709106.1"/>
</dbReference>
<dbReference type="KEGG" id="aten:116300270"/>
<organism evidence="5 6">
    <name type="scientific">Actinia tenebrosa</name>
    <name type="common">Australian red waratah sea anemone</name>
    <dbReference type="NCBI Taxonomy" id="6105"/>
    <lineage>
        <taxon>Eukaryota</taxon>
        <taxon>Metazoa</taxon>
        <taxon>Cnidaria</taxon>
        <taxon>Anthozoa</taxon>
        <taxon>Hexacorallia</taxon>
        <taxon>Actiniaria</taxon>
        <taxon>Actiniidae</taxon>
        <taxon>Actinia</taxon>
    </lineage>
</organism>
<protein>
    <submittedName>
        <fullName evidence="6">2-aminomuconic semialdehyde dehydrogenase-like</fullName>
    </submittedName>
</protein>
<keyword evidence="5" id="KW-1185">Reference proteome</keyword>
<sequence>MFLQQVGNLLRPDKPIHNFINGDFVPSEDGQTTNDINPSTGDVVCAFPSSSKKDVENAVKAANAALFSWSTVPKRDRCQFLIRVADLLEKRSEDFCRAEMLDQGKTAQHAKNNTSDEYANEANMARLLAGQAMNTVEQSTCEGILSYSTRHPLGVVAVITSWACSIHTILTHLVPALACGNCVIIKPSSLAPLCVHVLAKCIKEAGIPKGVVNIVYGKGDVIGRALVEHTNVNGVAFVGSEKTASSICSESATHLKRLSFELGNCHPMIVCDDADLNYVVPAVIRARSVESISHINLDGNVQSHTVNTCLYQMGPLISKEHHQMVLSCIQGAINDGATLLYGGKVPKLDSKLEKGYFLEPTILGGFKNATNNQINVMEVQGPVIRIISFNTENEAAKGANSTPYGLSASIWSKDGARTHRMAKLLDAGIVWINSWLLNCPSMLQGGHKQSGNGRFGGRMSLDFYTQITTVAVPL</sequence>